<evidence type="ECO:0000256" key="5">
    <source>
        <dbReference type="ARBA" id="ARBA00023157"/>
    </source>
</evidence>
<comment type="caution">
    <text evidence="7">Lacks conserved residue(s) required for the propagation of feature annotation.</text>
</comment>
<dbReference type="GO" id="GO:0004222">
    <property type="term" value="F:metalloendopeptidase activity"/>
    <property type="evidence" value="ECO:0007669"/>
    <property type="project" value="InterPro"/>
</dbReference>
<feature type="chain" id="PRO_5044615700" description="A disintegrin and metallopeptidase domain 3-like" evidence="10">
    <location>
        <begin position="18"/>
        <end position="750"/>
    </location>
</feature>
<evidence type="ECO:0000256" key="2">
    <source>
        <dbReference type="ARBA" id="ARBA00022692"/>
    </source>
</evidence>
<feature type="transmembrane region" description="Helical" evidence="9">
    <location>
        <begin position="696"/>
        <end position="715"/>
    </location>
</feature>
<protein>
    <recommendedName>
        <fullName evidence="16">A disintegrin and metallopeptidase domain 3-like</fullName>
    </recommendedName>
</protein>
<name>A0A4X1VVS6_PIG</name>
<dbReference type="Gene3D" id="3.40.390.10">
    <property type="entry name" value="Collagenase (Catalytic Domain)"/>
    <property type="match status" value="1"/>
</dbReference>
<dbReference type="InterPro" id="IPR000742">
    <property type="entry name" value="EGF"/>
</dbReference>
<feature type="signal peptide" evidence="10">
    <location>
        <begin position="1"/>
        <end position="17"/>
    </location>
</feature>
<keyword evidence="5 7" id="KW-1015">Disulfide bond</keyword>
<dbReference type="Proteomes" id="UP000694728">
    <property type="component" value="Unplaced"/>
</dbReference>
<dbReference type="Pfam" id="PF01562">
    <property type="entry name" value="Pep_M12B_propep"/>
    <property type="match status" value="1"/>
</dbReference>
<evidence type="ECO:0000256" key="1">
    <source>
        <dbReference type="ARBA" id="ARBA00004167"/>
    </source>
</evidence>
<dbReference type="SUPFAM" id="SSF57552">
    <property type="entry name" value="Blood coagulation inhibitor (disintegrin)"/>
    <property type="match status" value="1"/>
</dbReference>
<dbReference type="GO" id="GO:0016020">
    <property type="term" value="C:membrane"/>
    <property type="evidence" value="ECO:0007669"/>
    <property type="project" value="UniProtKB-SubCell"/>
</dbReference>
<evidence type="ECO:0000256" key="9">
    <source>
        <dbReference type="SAM" id="Phobius"/>
    </source>
</evidence>
<dbReference type="InterPro" id="IPR001762">
    <property type="entry name" value="Disintegrin_dom"/>
</dbReference>
<feature type="disulfide bond" evidence="7">
    <location>
        <begin position="646"/>
        <end position="655"/>
    </location>
</feature>
<keyword evidence="4 9" id="KW-0472">Membrane</keyword>
<reference evidence="14" key="2">
    <citation type="submission" date="2025-05" db="UniProtKB">
        <authorList>
            <consortium name="Ensembl"/>
        </authorList>
    </citation>
    <scope>IDENTIFICATION</scope>
</reference>
<evidence type="ECO:0000259" key="11">
    <source>
        <dbReference type="PROSITE" id="PS50026"/>
    </source>
</evidence>
<dbReference type="GO" id="GO:0006508">
    <property type="term" value="P:proteolysis"/>
    <property type="evidence" value="ECO:0007669"/>
    <property type="project" value="InterPro"/>
</dbReference>
<organism evidence="14 15">
    <name type="scientific">Sus scrofa</name>
    <name type="common">Pig</name>
    <dbReference type="NCBI Taxonomy" id="9823"/>
    <lineage>
        <taxon>Eukaryota</taxon>
        <taxon>Metazoa</taxon>
        <taxon>Chordata</taxon>
        <taxon>Craniata</taxon>
        <taxon>Vertebrata</taxon>
        <taxon>Euteleostomi</taxon>
        <taxon>Mammalia</taxon>
        <taxon>Eutheria</taxon>
        <taxon>Laurasiatheria</taxon>
        <taxon>Artiodactyla</taxon>
        <taxon>Suina</taxon>
        <taxon>Suidae</taxon>
        <taxon>Sus</taxon>
    </lineage>
</organism>
<dbReference type="Ensembl" id="ENSSSCT00025089911.1">
    <property type="protein sequence ID" value="ENSSSCP00025039366.1"/>
    <property type="gene ID" value="ENSSSCG00025065501.1"/>
</dbReference>
<dbReference type="Ensembl" id="ENSSSCT00055019498.1">
    <property type="protein sequence ID" value="ENSSSCP00055015377.1"/>
    <property type="gene ID" value="ENSSSCG00055009958.1"/>
</dbReference>
<dbReference type="SMART" id="SM00050">
    <property type="entry name" value="DISIN"/>
    <property type="match status" value="1"/>
</dbReference>
<dbReference type="Pfam" id="PF00200">
    <property type="entry name" value="Disintegrin"/>
    <property type="match status" value="1"/>
</dbReference>
<dbReference type="Ensembl" id="ENSSSCT00070054412.1">
    <property type="protein sequence ID" value="ENSSSCP00070046147.1"/>
    <property type="gene ID" value="ENSSSCG00070027138.1"/>
</dbReference>
<dbReference type="Ensembl" id="ENSSSCT00065021438.1">
    <property type="protein sequence ID" value="ENSSSCP00065008681.1"/>
    <property type="gene ID" value="ENSSSCG00065016166.1"/>
</dbReference>
<evidence type="ECO:0000256" key="6">
    <source>
        <dbReference type="PROSITE-ProRule" id="PRU00068"/>
    </source>
</evidence>
<evidence type="ECO:0000313" key="14">
    <source>
        <dbReference type="Ensembl" id="ENSSSCP00070046147.1"/>
    </source>
</evidence>
<evidence type="ECO:0000313" key="15">
    <source>
        <dbReference type="Proteomes" id="UP000314985"/>
    </source>
</evidence>
<dbReference type="PROSITE" id="PS50026">
    <property type="entry name" value="EGF_3"/>
    <property type="match status" value="1"/>
</dbReference>
<dbReference type="Ensembl" id="ENSSSCT00045036468.1">
    <property type="protein sequence ID" value="ENSSSCP00045025386.1"/>
    <property type="gene ID" value="ENSSSCG00045021198.1"/>
</dbReference>
<proteinExistence type="predicted"/>
<dbReference type="InterPro" id="IPR024079">
    <property type="entry name" value="MetalloPept_cat_dom_sf"/>
</dbReference>
<dbReference type="InterPro" id="IPR034027">
    <property type="entry name" value="Reprolysin_adamalysin"/>
</dbReference>
<reference evidence="14 15" key="1">
    <citation type="submission" date="2017-08" db="EMBL/GenBank/DDBJ databases">
        <title>USMARCv1.0.</title>
        <authorList>
            <person name="Hannum G.I."/>
            <person name="Koren S."/>
            <person name="Schroeder S.G."/>
            <person name="Chin S.C."/>
            <person name="Nonneman D.J."/>
            <person name="Becker S.A."/>
            <person name="Rosen B.D."/>
            <person name="Bickhart D.M."/>
            <person name="Putnam N.H."/>
            <person name="Green R.E."/>
            <person name="Tuggle C.K."/>
            <person name="Liu H."/>
            <person name="Rohrer G.A."/>
            <person name="Warr A."/>
            <person name="Hall R."/>
            <person name="Kim K."/>
            <person name="Hume D.A."/>
            <person name="Talbot R."/>
            <person name="Chow W."/>
            <person name="Howe K."/>
            <person name="Schwartz A.S."/>
            <person name="Watson M."/>
            <person name="Archibald A.L."/>
            <person name="Phillippy A.M."/>
            <person name="Smith T.P.L."/>
        </authorList>
    </citation>
    <scope>NUCLEOTIDE SEQUENCE [LARGE SCALE GENOMIC DNA]</scope>
</reference>
<feature type="domain" description="EGF-like" evidence="11">
    <location>
        <begin position="622"/>
        <end position="656"/>
    </location>
</feature>
<dbReference type="Pfam" id="PF01421">
    <property type="entry name" value="Reprolysin"/>
    <property type="match status" value="1"/>
</dbReference>
<dbReference type="Gene3D" id="4.10.70.10">
    <property type="entry name" value="Disintegrin domain"/>
    <property type="match status" value="1"/>
</dbReference>
<dbReference type="PROSITE" id="PS01186">
    <property type="entry name" value="EGF_2"/>
    <property type="match status" value="1"/>
</dbReference>
<comment type="subcellular location">
    <subcellularLocation>
        <location evidence="1">Membrane</location>
        <topology evidence="1">Single-pass membrane protein</topology>
    </subcellularLocation>
</comment>
<dbReference type="Proteomes" id="UP000694724">
    <property type="component" value="Unplaced"/>
</dbReference>
<feature type="domain" description="Disintegrin" evidence="12">
    <location>
        <begin position="394"/>
        <end position="483"/>
    </location>
</feature>
<dbReference type="Proteomes" id="UP000694725">
    <property type="component" value="Unplaced"/>
</dbReference>
<dbReference type="SUPFAM" id="SSF55486">
    <property type="entry name" value="Metalloproteases ('zincins'), catalytic domain"/>
    <property type="match status" value="1"/>
</dbReference>
<keyword evidence="10" id="KW-0732">Signal</keyword>
<dbReference type="CDD" id="cd04269">
    <property type="entry name" value="ZnMc_adamalysin_II_like"/>
    <property type="match status" value="1"/>
</dbReference>
<dbReference type="PROSITE" id="PS50214">
    <property type="entry name" value="DISINTEGRIN_2"/>
    <property type="match status" value="1"/>
</dbReference>
<dbReference type="InterPro" id="IPR001590">
    <property type="entry name" value="Peptidase_M12B"/>
</dbReference>
<evidence type="ECO:0000256" key="4">
    <source>
        <dbReference type="ARBA" id="ARBA00023136"/>
    </source>
</evidence>
<evidence type="ECO:0000256" key="7">
    <source>
        <dbReference type="PROSITE-ProRule" id="PRU00076"/>
    </source>
</evidence>
<sequence>MLSVLLILSGLGQLTSAGRHSVTSLLQITVPQKIVKDTKDGRASDTNVTYAIKINRKTFTLHLEKQSFLDSGFLVYSYNKSGILHPDSSFIKGHCFYQGYAKEIPNSVVTVSTCSGLRGLLQLENISYGIEPLESSATYEHMIYQIKDNKSDFPPIVKNHSTTQFPDQPFKILVKSEKKSDVLLKRILKIQVIIDKALYDYMGSEVALASEKVVYIFSLINNMFSQLKMTIMLTSLELWSDKNKILTNGDANEMLQKFVSWKEKKLFQRSHDMAYLLIYRDHPNYIGATYHGMACNPKFAAGIALYPKMISLEAFSVILAQLIGINLGLTYKSDIYNCYCPGNICIMNPEAIRSRGVKFFSSCSIDEFKSTVSQPEFECLQNQIISKVVSQGQVASCGNGVLDAGEQCDCGDAERCSHKKCCNPKTCELIANAECGTGICCDKETCQIAERGTLCRRSTDVCDFPEYCNGITEFCVPDVKSADLETCNNKTAFCFQGLCRDPDKQCAELFGKFARGGSDLCSQHVNGQTDNFGNCRGRFCRYRDLGCGKIVCTWMRSEVVPFKNFDTQYTYYKGLLCVSAQLRNSTPVNLPEDFTYTWDGTMCGPKQFCMRGSCTNISDYVQRPNCNSTAQCRGHGVCNTQLNCHCDAGYAPPACEPSPSSPGGSIDDGFWILEDEDVKYTKLLLKRPRASQKKGLLISFYIFLPLLILIALITLKCNKKKIFQDKEGTVSEESLSEASSSKSNNLTFKD</sequence>
<accession>A0A4X1VVS6</accession>
<evidence type="ECO:0000256" key="3">
    <source>
        <dbReference type="ARBA" id="ARBA00022989"/>
    </source>
</evidence>
<evidence type="ECO:0008006" key="16">
    <source>
        <dbReference type="Google" id="ProtNLM"/>
    </source>
</evidence>
<dbReference type="InterPro" id="IPR036436">
    <property type="entry name" value="Disintegrin_dom_sf"/>
</dbReference>
<feature type="disulfide bond" evidence="8">
    <location>
        <begin position="340"/>
        <end position="345"/>
    </location>
</feature>
<dbReference type="Proteomes" id="UP000694727">
    <property type="component" value="Unplaced"/>
</dbReference>
<dbReference type="PROSITE" id="PS50215">
    <property type="entry name" value="ADAM_MEPRO"/>
    <property type="match status" value="1"/>
</dbReference>
<evidence type="ECO:0000256" key="8">
    <source>
        <dbReference type="PROSITE-ProRule" id="PRU00276"/>
    </source>
</evidence>
<dbReference type="Proteomes" id="UP000314985">
    <property type="component" value="Chromosome 15"/>
</dbReference>
<keyword evidence="7" id="KW-0245">EGF-like domain</keyword>
<dbReference type="AlphaFoldDB" id="A0A4X1VVS6"/>
<gene>
    <name evidence="14" type="primary">LOC100049687</name>
</gene>
<keyword evidence="2 9" id="KW-0812">Transmembrane</keyword>
<dbReference type="InterPro" id="IPR002870">
    <property type="entry name" value="Peptidase_M12B_N"/>
</dbReference>
<evidence type="ECO:0000259" key="12">
    <source>
        <dbReference type="PROSITE" id="PS50214"/>
    </source>
</evidence>
<dbReference type="InterPro" id="IPR006586">
    <property type="entry name" value="ADAM_Cys-rich"/>
</dbReference>
<feature type="domain" description="Peptidase M12B" evidence="13">
    <location>
        <begin position="186"/>
        <end position="384"/>
    </location>
</feature>
<evidence type="ECO:0000256" key="10">
    <source>
        <dbReference type="SAM" id="SignalP"/>
    </source>
</evidence>
<dbReference type="PANTHER" id="PTHR11905:SF26">
    <property type="entry name" value="A DISINTEGRIN AND METALLOPEPTIDASE DOMAIN 3"/>
    <property type="match status" value="1"/>
</dbReference>
<dbReference type="FunFam" id="4.10.70.10:FF:000001">
    <property type="entry name" value="Disintegrin and metalloproteinase domain-containing protein 22"/>
    <property type="match status" value="1"/>
</dbReference>
<feature type="disulfide bond" evidence="6">
    <location>
        <begin position="455"/>
        <end position="475"/>
    </location>
</feature>
<keyword evidence="3 9" id="KW-1133">Transmembrane helix</keyword>
<dbReference type="Pfam" id="PF08516">
    <property type="entry name" value="ADAM_CR"/>
    <property type="match status" value="1"/>
</dbReference>
<dbReference type="SMART" id="SM00608">
    <property type="entry name" value="ACR"/>
    <property type="match status" value="1"/>
</dbReference>
<evidence type="ECO:0000259" key="13">
    <source>
        <dbReference type="PROSITE" id="PS50215"/>
    </source>
</evidence>
<dbReference type="PANTHER" id="PTHR11905">
    <property type="entry name" value="ADAM A DISINTEGRIN AND METALLOPROTEASE DOMAIN"/>
    <property type="match status" value="1"/>
</dbReference>